<dbReference type="Proteomes" id="UP001597112">
    <property type="component" value="Unassembled WGS sequence"/>
</dbReference>
<gene>
    <name evidence="1" type="ORF">ACFQ21_29435</name>
</gene>
<organism evidence="1 2">
    <name type="scientific">Ohtaekwangia kribbensis</name>
    <dbReference type="NCBI Taxonomy" id="688913"/>
    <lineage>
        <taxon>Bacteria</taxon>
        <taxon>Pseudomonadati</taxon>
        <taxon>Bacteroidota</taxon>
        <taxon>Cytophagia</taxon>
        <taxon>Cytophagales</taxon>
        <taxon>Fulvivirgaceae</taxon>
        <taxon>Ohtaekwangia</taxon>
    </lineage>
</organism>
<evidence type="ECO:0000313" key="1">
    <source>
        <dbReference type="EMBL" id="MFD1003484.1"/>
    </source>
</evidence>
<sequence>MAQPTIPTENENFKPDRLLSIPLQEVFLHFIENHPAKRFRKNLSRMILAHMIYESHSSSPYMAETLLDLEGLFVLLDAIEEETDILKSIQ</sequence>
<dbReference type="RefSeq" id="WP_377586236.1">
    <property type="nucleotide sequence ID" value="NZ_JBHTKA010000016.1"/>
</dbReference>
<name>A0ABW3KBI3_9BACT</name>
<dbReference type="EMBL" id="JBHTKA010000016">
    <property type="protein sequence ID" value="MFD1003484.1"/>
    <property type="molecule type" value="Genomic_DNA"/>
</dbReference>
<accession>A0ABW3KBI3</accession>
<comment type="caution">
    <text evidence="1">The sequence shown here is derived from an EMBL/GenBank/DDBJ whole genome shotgun (WGS) entry which is preliminary data.</text>
</comment>
<reference evidence="2" key="1">
    <citation type="journal article" date="2019" name="Int. J. Syst. Evol. Microbiol.">
        <title>The Global Catalogue of Microorganisms (GCM) 10K type strain sequencing project: providing services to taxonomists for standard genome sequencing and annotation.</title>
        <authorList>
            <consortium name="The Broad Institute Genomics Platform"/>
            <consortium name="The Broad Institute Genome Sequencing Center for Infectious Disease"/>
            <person name="Wu L."/>
            <person name="Ma J."/>
        </authorList>
    </citation>
    <scope>NUCLEOTIDE SEQUENCE [LARGE SCALE GENOMIC DNA]</scope>
    <source>
        <strain evidence="2">CCUG 58938</strain>
    </source>
</reference>
<protein>
    <submittedName>
        <fullName evidence="1">Uncharacterized protein</fullName>
    </submittedName>
</protein>
<proteinExistence type="predicted"/>
<evidence type="ECO:0000313" key="2">
    <source>
        <dbReference type="Proteomes" id="UP001597112"/>
    </source>
</evidence>
<keyword evidence="2" id="KW-1185">Reference proteome</keyword>